<organism evidence="8 9">
    <name type="scientific">Echinops telfairi</name>
    <name type="common">Lesser hedgehog tenrec</name>
    <dbReference type="NCBI Taxonomy" id="9371"/>
    <lineage>
        <taxon>Eukaryota</taxon>
        <taxon>Metazoa</taxon>
        <taxon>Chordata</taxon>
        <taxon>Craniata</taxon>
        <taxon>Vertebrata</taxon>
        <taxon>Euteleostomi</taxon>
        <taxon>Mammalia</taxon>
        <taxon>Eutheria</taxon>
        <taxon>Afrotheria</taxon>
        <taxon>Tenrecidae</taxon>
        <taxon>Tenrecinae</taxon>
        <taxon>Echinops</taxon>
    </lineage>
</organism>
<reference evidence="9" key="1">
    <citation type="submission" date="2025-08" db="UniProtKB">
        <authorList>
            <consortium name="RefSeq"/>
        </authorList>
    </citation>
    <scope>IDENTIFICATION</scope>
</reference>
<dbReference type="Pfam" id="PF07686">
    <property type="entry name" value="V-set"/>
    <property type="match status" value="2"/>
</dbReference>
<feature type="chain" id="PRO_5045272251" evidence="6">
    <location>
        <begin position="20"/>
        <end position="459"/>
    </location>
</feature>
<feature type="signal peptide" evidence="6">
    <location>
        <begin position="1"/>
        <end position="19"/>
    </location>
</feature>
<dbReference type="SMART" id="SM00408">
    <property type="entry name" value="IGc2"/>
    <property type="match status" value="3"/>
</dbReference>
<dbReference type="InterPro" id="IPR007110">
    <property type="entry name" value="Ig-like_dom"/>
</dbReference>
<dbReference type="InterPro" id="IPR036179">
    <property type="entry name" value="Ig-like_dom_sf"/>
</dbReference>
<comment type="subcellular location">
    <subcellularLocation>
        <location evidence="1">Membrane</location>
    </subcellularLocation>
</comment>
<dbReference type="InterPro" id="IPR003598">
    <property type="entry name" value="Ig_sub2"/>
</dbReference>
<dbReference type="InterPro" id="IPR003599">
    <property type="entry name" value="Ig_sub"/>
</dbReference>
<feature type="region of interest" description="Disordered" evidence="4">
    <location>
        <begin position="374"/>
        <end position="394"/>
    </location>
</feature>
<proteinExistence type="predicted"/>
<feature type="domain" description="Ig-like" evidence="7">
    <location>
        <begin position="210"/>
        <end position="322"/>
    </location>
</feature>
<keyword evidence="2 5" id="KW-0472">Membrane</keyword>
<sequence>MKAEVVLPFLFVLMPSLRGLQDFVNYFLDATHEETVIGRLNDNIVLPCLFESGPEVVIHWKILNYYVHSFYKDRDQLEKQNVRYANRTSLFDSKICSGNASVSLRRLSFQDEGIYICYVGTSDGQTTNKVVLKVGAFLGPVIEYDLGNTSIFLTCSLTAYPQPTITWQVDNTTVSGRTVKGRGPLPLFDMISTLNITDYHKSYECIIENPLLKQTWTGRWTMRENVHKLRNEAISLPCQLDHTFSLSNQDFVVTWSRIKNDTSSVLAYFNSSQSTIIKDSRFSWNQLPRIQRDFSLTLKVVHLSDSGDYLCNISSSKYSLLTVNRLYIDASASYEPDTQEYRDLIIAISVILPLLIASAGLVFKYRHRICISRNNDPTTVPEPEEQPADRTAEKKGTELTKQLVDLNISIHDLYFLYGLDTMSFLCIDPRLPSHSLASAAFKVMNCKTIEFAAAIGETA</sequence>
<dbReference type="InterPro" id="IPR013106">
    <property type="entry name" value="Ig_V-set"/>
</dbReference>
<evidence type="ECO:0000256" key="2">
    <source>
        <dbReference type="ARBA" id="ARBA00023136"/>
    </source>
</evidence>
<gene>
    <name evidence="9" type="primary">HHLA2</name>
</gene>
<feature type="domain" description="Ig-like" evidence="7">
    <location>
        <begin position="15"/>
        <end position="133"/>
    </location>
</feature>
<dbReference type="RefSeq" id="XP_012861067.1">
    <property type="nucleotide sequence ID" value="XM_013005613.1"/>
</dbReference>
<feature type="transmembrane region" description="Helical" evidence="5">
    <location>
        <begin position="344"/>
        <end position="363"/>
    </location>
</feature>
<protein>
    <submittedName>
        <fullName evidence="9">HERV-H LTR-associating protein 2</fullName>
    </submittedName>
</protein>
<dbReference type="Proteomes" id="UP000694863">
    <property type="component" value="Unplaced"/>
</dbReference>
<dbReference type="Gene3D" id="2.60.40.10">
    <property type="entry name" value="Immunoglobulins"/>
    <property type="match status" value="3"/>
</dbReference>
<dbReference type="GeneID" id="105978950"/>
<evidence type="ECO:0000259" key="7">
    <source>
        <dbReference type="PROSITE" id="PS50835"/>
    </source>
</evidence>
<keyword evidence="8" id="KW-1185">Reference proteome</keyword>
<dbReference type="CDD" id="cd00096">
    <property type="entry name" value="Ig"/>
    <property type="match status" value="1"/>
</dbReference>
<keyword evidence="3" id="KW-0393">Immunoglobulin domain</keyword>
<dbReference type="InterPro" id="IPR050504">
    <property type="entry name" value="IgSF_BTN/MOG"/>
</dbReference>
<dbReference type="PANTHER" id="PTHR24100">
    <property type="entry name" value="BUTYROPHILIN"/>
    <property type="match status" value="1"/>
</dbReference>
<evidence type="ECO:0000256" key="5">
    <source>
        <dbReference type="SAM" id="Phobius"/>
    </source>
</evidence>
<evidence type="ECO:0000256" key="4">
    <source>
        <dbReference type="SAM" id="MobiDB-lite"/>
    </source>
</evidence>
<dbReference type="SUPFAM" id="SSF48726">
    <property type="entry name" value="Immunoglobulin"/>
    <property type="match status" value="3"/>
</dbReference>
<keyword evidence="5" id="KW-0812">Transmembrane</keyword>
<keyword evidence="5" id="KW-1133">Transmembrane helix</keyword>
<dbReference type="PROSITE" id="PS50835">
    <property type="entry name" value="IG_LIKE"/>
    <property type="match status" value="3"/>
</dbReference>
<evidence type="ECO:0000256" key="6">
    <source>
        <dbReference type="SAM" id="SignalP"/>
    </source>
</evidence>
<accession>A0ABM0ZRB6</accession>
<dbReference type="SMART" id="SM00409">
    <property type="entry name" value="IG"/>
    <property type="match status" value="2"/>
</dbReference>
<dbReference type="InterPro" id="IPR013783">
    <property type="entry name" value="Ig-like_fold"/>
</dbReference>
<keyword evidence="6" id="KW-0732">Signal</keyword>
<evidence type="ECO:0000256" key="3">
    <source>
        <dbReference type="ARBA" id="ARBA00023319"/>
    </source>
</evidence>
<name>A0ABM0ZRB6_ECHTE</name>
<evidence type="ECO:0000313" key="9">
    <source>
        <dbReference type="RefSeq" id="XP_012861067.1"/>
    </source>
</evidence>
<dbReference type="PANTHER" id="PTHR24100:SF106">
    <property type="entry name" value="HERV-H LTR-ASSOCIATING PROTEIN 2"/>
    <property type="match status" value="1"/>
</dbReference>
<feature type="domain" description="Ig-like" evidence="7">
    <location>
        <begin position="147"/>
        <end position="209"/>
    </location>
</feature>
<evidence type="ECO:0000313" key="8">
    <source>
        <dbReference type="Proteomes" id="UP000694863"/>
    </source>
</evidence>
<evidence type="ECO:0000256" key="1">
    <source>
        <dbReference type="ARBA" id="ARBA00004370"/>
    </source>
</evidence>